<feature type="transmembrane region" description="Helical" evidence="2">
    <location>
        <begin position="438"/>
        <end position="468"/>
    </location>
</feature>
<sequence length="1431" mass="156213">MMQVEERPGFFNAGNRRKGEFICLPCPPGAFCRGELDVPLLLPGYSAFMPESYGGFGREEAEALISIGSVSAAPKPSDSTWGEEREGKRKRGLHGEAEEESEAEENEERDWDEDGRGNEGSKSSSLTSHWPQDLEGSFETSPLRIFWCRNSNVCPGGFPGVCGNGRDPSSVGCAVCPVEVSPERFVSPYQGGECQPCQGNEALWFWPLAILLVPSGYLLIYTLTNGQLKAQATNLSTFRISTRLLLWITQVASRFLRNEKLRLSHNKTLNTLGAIFSTVYTSVAAVGLSVFGCVKHPAWDTFLSMDVDKAFNGTDEQTLQTIRRMQRDAFALSRQRDANSSLISYPQILCGTDLYWRMVPLGRPHIAGALIAFASMGHACTTLYLLPYKSLACNLGDVIFRLLVSMGTVLVLALTGAQDAQRRLGSTGTEKSLLDDSIFILEMFSSAVFVMMFSFLFLLVCVSGLLAVCEAAMELQQRQIDSAERSRTGHQKDRESLGGWEGEEGETAGSKEARESLRESLMDLKGSCSEKARETFLRRATASSLSDLSFEENLDQSPTESRKIPPVLLETSHGAWKSKGKDLSSPKGPSCLPLPEIQEADGDSDLDFVGRLEEAQPYPKSNGCPILGGKVRGGEREAEGRVGGSRSGDMRNIGGRGDGGESGGWGGHGSLEQTQEEDVEASQVMNVENLSRADADVLRAGCHSRELSSDSDAAAEKLSVEKGAKEADSDEKWEGKKRKKRFFTAALSCLSAIPLRVRARRQRWEEDLTSDFLRLSFQCLLLEPCAWKVFWGKMNFHEREVFSETVDILRAEMFGVSKSANDADGFPNDFPGGAEGEEWLAQKQKGEAGKRGVSLRRKKRKDTDSGDTGGVSTPAAIVHSAPSRPMPSLPVGGSHTSVSEEMPLGSQLSERNGSGDNVLPEILDDPDTRVVQTPEEKLLSSSTSFGGPSERPYLLPQTSRSLSPNAAAALEEGTQRKPIPSFRVSSLSPPPLTPLAETLNSPTALKAVQWDSPRFPSGRRTASRSQSSSQSFPTALDSGQRHHQTDSPDPLPLRPSVIPESIPEKILRHSSRQPTSHSLATLPFDSQNALLCQVCSRSLSLSERGDFHLDTREASKVPVLPAFAPCDDPLKRAGEEIQTVGVRKPRMVYESPVVCLRRQERQGSWGGGTMTSVVFRSIEAIEKDLKAAKVFTDATNRKEMQGVAKDLKAVLDSEDFKSLVTAGGKTFTVSVTAKGVPGDANSAAETALASLVCLVRFFIGDPRSDPLCGDSVMAFTQLVNEALTRAMSKMPESERPSLFGGRDAQTIFEMRKRFPIILKSVDICLPLKVPCRIVDPPGPDDINPIVKNRSLQELEPADAVLSLSGRRVVERIFTNLKSWGLLDNRGRRVGICLNRERDCEGARWSAVVGTEAVTEENALSVFHKIKSVIYA</sequence>
<feature type="region of interest" description="Disordered" evidence="1">
    <location>
        <begin position="615"/>
        <end position="679"/>
    </location>
</feature>
<evidence type="ECO:0000313" key="3">
    <source>
        <dbReference type="EMBL" id="CEM31225.1"/>
    </source>
</evidence>
<feature type="transmembrane region" description="Helical" evidence="2">
    <location>
        <begin position="203"/>
        <end position="223"/>
    </location>
</feature>
<feature type="compositionally biased region" description="Polar residues" evidence="1">
    <location>
        <begin position="121"/>
        <end position="130"/>
    </location>
</feature>
<feature type="transmembrane region" description="Helical" evidence="2">
    <location>
        <begin position="398"/>
        <end position="417"/>
    </location>
</feature>
<protein>
    <submittedName>
        <fullName evidence="3">Uncharacterized protein</fullName>
    </submittedName>
</protein>
<feature type="transmembrane region" description="Helical" evidence="2">
    <location>
        <begin position="366"/>
        <end position="386"/>
    </location>
</feature>
<feature type="compositionally biased region" description="Low complexity" evidence="1">
    <location>
        <begin position="1018"/>
        <end position="1031"/>
    </location>
</feature>
<feature type="region of interest" description="Disordered" evidence="1">
    <location>
        <begin position="68"/>
        <end position="133"/>
    </location>
</feature>
<feature type="compositionally biased region" description="Gly residues" evidence="1">
    <location>
        <begin position="654"/>
        <end position="669"/>
    </location>
</feature>
<feature type="region of interest" description="Disordered" evidence="1">
    <location>
        <begin position="480"/>
        <end position="515"/>
    </location>
</feature>
<feature type="region of interest" description="Disordered" evidence="1">
    <location>
        <begin position="708"/>
        <end position="731"/>
    </location>
</feature>
<name>A0A0G4GM46_9ALVE</name>
<feature type="compositionally biased region" description="Polar residues" evidence="1">
    <location>
        <begin position="906"/>
        <end position="915"/>
    </location>
</feature>
<feature type="transmembrane region" description="Helical" evidence="2">
    <location>
        <begin position="272"/>
        <end position="294"/>
    </location>
</feature>
<proteinExistence type="predicted"/>
<organism evidence="3">
    <name type="scientific">Chromera velia CCMP2878</name>
    <dbReference type="NCBI Taxonomy" id="1169474"/>
    <lineage>
        <taxon>Eukaryota</taxon>
        <taxon>Sar</taxon>
        <taxon>Alveolata</taxon>
        <taxon>Colpodellida</taxon>
        <taxon>Chromeraceae</taxon>
        <taxon>Chromera</taxon>
    </lineage>
</organism>
<evidence type="ECO:0000256" key="2">
    <source>
        <dbReference type="SAM" id="Phobius"/>
    </source>
</evidence>
<keyword evidence="2" id="KW-0812">Transmembrane</keyword>
<feature type="compositionally biased region" description="Acidic residues" evidence="1">
    <location>
        <begin position="97"/>
        <end position="113"/>
    </location>
</feature>
<feature type="region of interest" description="Disordered" evidence="1">
    <location>
        <begin position="1004"/>
        <end position="1057"/>
    </location>
</feature>
<reference evidence="3" key="1">
    <citation type="submission" date="2014-11" db="EMBL/GenBank/DDBJ databases">
        <authorList>
            <person name="Otto D Thomas"/>
            <person name="Naeem Raeece"/>
        </authorList>
    </citation>
    <scope>NUCLEOTIDE SEQUENCE</scope>
</reference>
<keyword evidence="2" id="KW-0472">Membrane</keyword>
<gene>
    <name evidence="3" type="ORF">Cvel_4907</name>
</gene>
<keyword evidence="2" id="KW-1133">Transmembrane helix</keyword>
<evidence type="ECO:0000256" key="1">
    <source>
        <dbReference type="SAM" id="MobiDB-lite"/>
    </source>
</evidence>
<feature type="region of interest" description="Disordered" evidence="1">
    <location>
        <begin position="841"/>
        <end position="988"/>
    </location>
</feature>
<feature type="compositionally biased region" description="Basic and acidic residues" evidence="1">
    <location>
        <begin position="481"/>
        <end position="496"/>
    </location>
</feature>
<dbReference type="VEuPathDB" id="CryptoDB:Cvel_4907"/>
<dbReference type="EMBL" id="CDMZ01001347">
    <property type="protein sequence ID" value="CEM31225.1"/>
    <property type="molecule type" value="Genomic_DNA"/>
</dbReference>
<accession>A0A0G4GM46</accession>